<dbReference type="AlphaFoldDB" id="S0G4K1"/>
<evidence type="ECO:0000313" key="2">
    <source>
        <dbReference type="EMBL" id="EMS80549.1"/>
    </source>
</evidence>
<comment type="caution">
    <text evidence="2">The sequence shown here is derived from an EMBL/GenBank/DDBJ whole genome shotgun (WGS) entry which is preliminary data.</text>
</comment>
<keyword evidence="1" id="KW-0472">Membrane</keyword>
<dbReference type="RefSeq" id="WP_006964811.1">
    <property type="nucleotide sequence ID" value="NZ_APJX01000002.1"/>
</dbReference>
<sequence>MFPFIFEWVWDIGHLLFFGGFWYAVGILGAGMTYCIAKAAWDTMNDSGETHH</sequence>
<protein>
    <submittedName>
        <fullName evidence="2">Uncharacterized protein</fullName>
    </submittedName>
</protein>
<dbReference type="Proteomes" id="UP000014216">
    <property type="component" value="Unassembled WGS sequence"/>
</dbReference>
<accession>S0G4K1</accession>
<dbReference type="EMBL" id="APJX01000002">
    <property type="protein sequence ID" value="EMS80549.1"/>
    <property type="molecule type" value="Genomic_DNA"/>
</dbReference>
<keyword evidence="3" id="KW-1185">Reference proteome</keyword>
<evidence type="ECO:0000256" key="1">
    <source>
        <dbReference type="SAM" id="Phobius"/>
    </source>
</evidence>
<name>S0G4K1_9BACT</name>
<feature type="transmembrane region" description="Helical" evidence="1">
    <location>
        <begin position="12"/>
        <end position="37"/>
    </location>
</feature>
<keyword evidence="1" id="KW-1133">Transmembrane helix</keyword>
<evidence type="ECO:0000313" key="3">
    <source>
        <dbReference type="Proteomes" id="UP000014216"/>
    </source>
</evidence>
<organism evidence="2 3">
    <name type="scientific">Desulfotignum phosphitoxidans DSM 13687</name>
    <dbReference type="NCBI Taxonomy" id="1286635"/>
    <lineage>
        <taxon>Bacteria</taxon>
        <taxon>Pseudomonadati</taxon>
        <taxon>Thermodesulfobacteriota</taxon>
        <taxon>Desulfobacteria</taxon>
        <taxon>Desulfobacterales</taxon>
        <taxon>Desulfobacteraceae</taxon>
        <taxon>Desulfotignum</taxon>
    </lineage>
</organism>
<keyword evidence="1" id="KW-0812">Transmembrane</keyword>
<reference evidence="2 3" key="1">
    <citation type="journal article" date="2013" name="Genome Announc.">
        <title>Draft Genome Sequence of Desulfotignum phosphitoxidans DSM 13687 Strain FiPS-3.</title>
        <authorList>
            <person name="Poehlein A."/>
            <person name="Daniel R."/>
            <person name="Simeonova D.D."/>
        </authorList>
    </citation>
    <scope>NUCLEOTIDE SEQUENCE [LARGE SCALE GENOMIC DNA]</scope>
    <source>
        <strain evidence="2 3">DSM 13687</strain>
    </source>
</reference>
<gene>
    <name evidence="2" type="ORF">Dpo_2c02420</name>
</gene>
<proteinExistence type="predicted"/>